<comment type="caution">
    <text evidence="1">The sequence shown here is derived from an EMBL/GenBank/DDBJ whole genome shotgun (WGS) entry which is preliminary data.</text>
</comment>
<sequence>MRYFLIIFAVVFFSCRSAKKVQSIASVIAKKDTAETVVIKENPKVDSQAIVKDIMGKVMHTKIDFSTFNAKVKVDYDGAEQSQHVTAYLSIKKDSLIFVKIIIPPFGPVANILISKDSIVVVQIKPEKSIKYRAISYLQEQIQIPFDFYTLQDLLIGNPVFLDSNIVSYKASNTQLLVMMVGEMFKHLVTLDNKDFKVLHSKLDDVDALRNRTCDITFSNYEIVDGRQFSTYRYISVSEKSKLDITLDFKEYSFNEPLKYTFGLPKNYRRK</sequence>
<proteinExistence type="predicted"/>
<dbReference type="InterPro" id="IPR025634">
    <property type="entry name" value="DUF4292"/>
</dbReference>
<gene>
    <name evidence="1" type="ORF">GALL_109540</name>
</gene>
<dbReference type="EMBL" id="MLJW01000040">
    <property type="protein sequence ID" value="OIR07047.1"/>
    <property type="molecule type" value="Genomic_DNA"/>
</dbReference>
<dbReference type="Pfam" id="PF14125">
    <property type="entry name" value="DUF4292"/>
    <property type="match status" value="1"/>
</dbReference>
<name>A0A1J5SF55_9ZZZZ</name>
<evidence type="ECO:0008006" key="2">
    <source>
        <dbReference type="Google" id="ProtNLM"/>
    </source>
</evidence>
<protein>
    <recommendedName>
        <fullName evidence="2">DUF4292 domain-containing protein</fullName>
    </recommendedName>
</protein>
<reference evidence="1" key="1">
    <citation type="submission" date="2016-10" db="EMBL/GenBank/DDBJ databases">
        <title>Sequence of Gallionella enrichment culture.</title>
        <authorList>
            <person name="Poehlein A."/>
            <person name="Muehling M."/>
            <person name="Daniel R."/>
        </authorList>
    </citation>
    <scope>NUCLEOTIDE SEQUENCE</scope>
</reference>
<dbReference type="AlphaFoldDB" id="A0A1J5SF55"/>
<organism evidence="1">
    <name type="scientific">mine drainage metagenome</name>
    <dbReference type="NCBI Taxonomy" id="410659"/>
    <lineage>
        <taxon>unclassified sequences</taxon>
        <taxon>metagenomes</taxon>
        <taxon>ecological metagenomes</taxon>
    </lineage>
</organism>
<dbReference type="PROSITE" id="PS51257">
    <property type="entry name" value="PROKAR_LIPOPROTEIN"/>
    <property type="match status" value="1"/>
</dbReference>
<evidence type="ECO:0000313" key="1">
    <source>
        <dbReference type="EMBL" id="OIR07047.1"/>
    </source>
</evidence>
<accession>A0A1J5SF55</accession>